<comment type="caution">
    <text evidence="9">The sequence shown here is derived from an EMBL/GenBank/DDBJ whole genome shotgun (WGS) entry which is preliminary data.</text>
</comment>
<gene>
    <name evidence="9" type="ORF">GOP47_0014559</name>
</gene>
<name>A0A9D4UMG8_ADICA</name>
<dbReference type="OrthoDB" id="544346at2759"/>
<dbReference type="InterPro" id="IPR032675">
    <property type="entry name" value="LRR_dom_sf"/>
</dbReference>
<evidence type="ECO:0000256" key="5">
    <source>
        <dbReference type="ARBA" id="ARBA00022737"/>
    </source>
</evidence>
<dbReference type="Gene3D" id="3.80.10.10">
    <property type="entry name" value="Ribonuclease Inhibitor"/>
    <property type="match status" value="1"/>
</dbReference>
<evidence type="ECO:0000256" key="3">
    <source>
        <dbReference type="ARBA" id="ARBA00022692"/>
    </source>
</evidence>
<dbReference type="Pfam" id="PF08263">
    <property type="entry name" value="LRRNT_2"/>
    <property type="match status" value="1"/>
</dbReference>
<dbReference type="EMBL" id="JABFUD020000014">
    <property type="protein sequence ID" value="KAI5070216.1"/>
    <property type="molecule type" value="Genomic_DNA"/>
</dbReference>
<comment type="subcellular location">
    <subcellularLocation>
        <location evidence="1">Membrane</location>
        <topology evidence="1">Single-pass membrane protein</topology>
    </subcellularLocation>
</comment>
<dbReference type="InterPro" id="IPR013210">
    <property type="entry name" value="LRR_N_plant-typ"/>
</dbReference>
<keyword evidence="3" id="KW-0812">Transmembrane</keyword>
<keyword evidence="4" id="KW-0732">Signal</keyword>
<dbReference type="FunFam" id="3.80.10.10:FF:000129">
    <property type="entry name" value="Leucine-rich repeat receptor-like kinase"/>
    <property type="match status" value="1"/>
</dbReference>
<dbReference type="Pfam" id="PF00560">
    <property type="entry name" value="LRR_1"/>
    <property type="match status" value="2"/>
</dbReference>
<evidence type="ECO:0000256" key="7">
    <source>
        <dbReference type="ARBA" id="ARBA00023136"/>
    </source>
</evidence>
<evidence type="ECO:0000256" key="1">
    <source>
        <dbReference type="ARBA" id="ARBA00004167"/>
    </source>
</evidence>
<dbReference type="PANTHER" id="PTHR47988">
    <property type="entry name" value="SOMATIC EMBRYOGENESIS RECEPTOR KINASE 1"/>
    <property type="match status" value="1"/>
</dbReference>
<keyword evidence="7" id="KW-0472">Membrane</keyword>
<protein>
    <recommendedName>
        <fullName evidence="8">Leucine-rich repeat-containing N-terminal plant-type domain-containing protein</fullName>
    </recommendedName>
</protein>
<keyword evidence="2" id="KW-0433">Leucine-rich repeat</keyword>
<reference evidence="9" key="1">
    <citation type="submission" date="2021-01" db="EMBL/GenBank/DDBJ databases">
        <title>Adiantum capillus-veneris genome.</title>
        <authorList>
            <person name="Fang Y."/>
            <person name="Liao Q."/>
        </authorList>
    </citation>
    <scope>NUCLEOTIDE SEQUENCE</scope>
    <source>
        <strain evidence="9">H3</strain>
        <tissue evidence="9">Leaf</tissue>
    </source>
</reference>
<dbReference type="SUPFAM" id="SSF52058">
    <property type="entry name" value="L domain-like"/>
    <property type="match status" value="1"/>
</dbReference>
<dbReference type="GO" id="GO:0016020">
    <property type="term" value="C:membrane"/>
    <property type="evidence" value="ECO:0007669"/>
    <property type="project" value="UniProtKB-SubCell"/>
</dbReference>
<sequence>MSWRYCWHLHRRVSIATTCRGSATKNGLQDPQGALASWHPSSVTPCIWLHVTCDANNKVHSLDLAQSGLAGSISGSLAALQSLRALSLQDNGLTGSIPPQLTILSNLQILHLSNNDLSGPIPTEFSQRFSIDSFKPGNPGLCGAVLHKSC</sequence>
<dbReference type="Proteomes" id="UP000886520">
    <property type="component" value="Chromosome 14"/>
</dbReference>
<evidence type="ECO:0000313" key="10">
    <source>
        <dbReference type="Proteomes" id="UP000886520"/>
    </source>
</evidence>
<evidence type="ECO:0000256" key="4">
    <source>
        <dbReference type="ARBA" id="ARBA00022729"/>
    </source>
</evidence>
<organism evidence="9 10">
    <name type="scientific">Adiantum capillus-veneris</name>
    <name type="common">Maidenhair fern</name>
    <dbReference type="NCBI Taxonomy" id="13818"/>
    <lineage>
        <taxon>Eukaryota</taxon>
        <taxon>Viridiplantae</taxon>
        <taxon>Streptophyta</taxon>
        <taxon>Embryophyta</taxon>
        <taxon>Tracheophyta</taxon>
        <taxon>Polypodiopsida</taxon>
        <taxon>Polypodiidae</taxon>
        <taxon>Polypodiales</taxon>
        <taxon>Pteridineae</taxon>
        <taxon>Pteridaceae</taxon>
        <taxon>Vittarioideae</taxon>
        <taxon>Adiantum</taxon>
    </lineage>
</organism>
<accession>A0A9D4UMG8</accession>
<evidence type="ECO:0000259" key="8">
    <source>
        <dbReference type="Pfam" id="PF08263"/>
    </source>
</evidence>
<keyword evidence="6" id="KW-1133">Transmembrane helix</keyword>
<dbReference type="InterPro" id="IPR001611">
    <property type="entry name" value="Leu-rich_rpt"/>
</dbReference>
<feature type="domain" description="Leucine-rich repeat-containing N-terminal plant-type" evidence="8">
    <location>
        <begin position="25"/>
        <end position="54"/>
    </location>
</feature>
<evidence type="ECO:0000256" key="2">
    <source>
        <dbReference type="ARBA" id="ARBA00022614"/>
    </source>
</evidence>
<dbReference type="AlphaFoldDB" id="A0A9D4UMG8"/>
<keyword evidence="10" id="KW-1185">Reference proteome</keyword>
<proteinExistence type="predicted"/>
<evidence type="ECO:0000313" key="9">
    <source>
        <dbReference type="EMBL" id="KAI5070216.1"/>
    </source>
</evidence>
<keyword evidence="5" id="KW-0677">Repeat</keyword>
<evidence type="ECO:0000256" key="6">
    <source>
        <dbReference type="ARBA" id="ARBA00022989"/>
    </source>
</evidence>